<accession>A0A0C3CJ50</accession>
<name>A0A0C3CJ50_HEBCY</name>
<reference evidence="2" key="2">
    <citation type="submission" date="2015-01" db="EMBL/GenBank/DDBJ databases">
        <title>Evolutionary Origins and Diversification of the Mycorrhizal Mutualists.</title>
        <authorList>
            <consortium name="DOE Joint Genome Institute"/>
            <consortium name="Mycorrhizal Genomics Consortium"/>
            <person name="Kohler A."/>
            <person name="Kuo A."/>
            <person name="Nagy L.G."/>
            <person name="Floudas D."/>
            <person name="Copeland A."/>
            <person name="Barry K.W."/>
            <person name="Cichocki N."/>
            <person name="Veneault-Fourrey C."/>
            <person name="LaButti K."/>
            <person name="Lindquist E.A."/>
            <person name="Lipzen A."/>
            <person name="Lundell T."/>
            <person name="Morin E."/>
            <person name="Murat C."/>
            <person name="Riley R."/>
            <person name="Ohm R."/>
            <person name="Sun H."/>
            <person name="Tunlid A."/>
            <person name="Henrissat B."/>
            <person name="Grigoriev I.V."/>
            <person name="Hibbett D.S."/>
            <person name="Martin F."/>
        </authorList>
    </citation>
    <scope>NUCLEOTIDE SEQUENCE [LARGE SCALE GENOMIC DNA]</scope>
    <source>
        <strain evidence="2">h7</strain>
    </source>
</reference>
<dbReference type="EMBL" id="KN831768">
    <property type="protein sequence ID" value="KIM48725.1"/>
    <property type="molecule type" value="Genomic_DNA"/>
</dbReference>
<sequence length="174" mass="20584">MDQSEYSTLPSCDKGRIKYICIRPEHPVIAHLQQWTSLETFSIHYKDLAHRVIPWRIGFQHSKLQCIMIEDLRYLWRMEGTEVAAESSFDHLQENLLHLISKEQFPRLRCVRLFLPLRRSSSSCVFPEGAKHILGIWLEECKCRGICIEVSQGFEESTADYWREITHEEMFDLL</sequence>
<organism evidence="1 2">
    <name type="scientific">Hebeloma cylindrosporum</name>
    <dbReference type="NCBI Taxonomy" id="76867"/>
    <lineage>
        <taxon>Eukaryota</taxon>
        <taxon>Fungi</taxon>
        <taxon>Dikarya</taxon>
        <taxon>Basidiomycota</taxon>
        <taxon>Agaricomycotina</taxon>
        <taxon>Agaricomycetes</taxon>
        <taxon>Agaricomycetidae</taxon>
        <taxon>Agaricales</taxon>
        <taxon>Agaricineae</taxon>
        <taxon>Hymenogastraceae</taxon>
        <taxon>Hebeloma</taxon>
    </lineage>
</organism>
<evidence type="ECO:0000313" key="1">
    <source>
        <dbReference type="EMBL" id="KIM48725.1"/>
    </source>
</evidence>
<gene>
    <name evidence="1" type="ORF">M413DRAFT_84507</name>
</gene>
<dbReference type="Proteomes" id="UP000053424">
    <property type="component" value="Unassembled WGS sequence"/>
</dbReference>
<dbReference type="HOGENOM" id="CLU_1540254_0_0_1"/>
<keyword evidence="2" id="KW-1185">Reference proteome</keyword>
<proteinExistence type="predicted"/>
<evidence type="ECO:0000313" key="2">
    <source>
        <dbReference type="Proteomes" id="UP000053424"/>
    </source>
</evidence>
<dbReference type="AlphaFoldDB" id="A0A0C3CJ50"/>
<reference evidence="1 2" key="1">
    <citation type="submission" date="2014-04" db="EMBL/GenBank/DDBJ databases">
        <authorList>
            <consortium name="DOE Joint Genome Institute"/>
            <person name="Kuo A."/>
            <person name="Gay G."/>
            <person name="Dore J."/>
            <person name="Kohler A."/>
            <person name="Nagy L.G."/>
            <person name="Floudas D."/>
            <person name="Copeland A."/>
            <person name="Barry K.W."/>
            <person name="Cichocki N."/>
            <person name="Veneault-Fourrey C."/>
            <person name="LaButti K."/>
            <person name="Lindquist E.A."/>
            <person name="Lipzen A."/>
            <person name="Lundell T."/>
            <person name="Morin E."/>
            <person name="Murat C."/>
            <person name="Sun H."/>
            <person name="Tunlid A."/>
            <person name="Henrissat B."/>
            <person name="Grigoriev I.V."/>
            <person name="Hibbett D.S."/>
            <person name="Martin F."/>
            <person name="Nordberg H.P."/>
            <person name="Cantor M.N."/>
            <person name="Hua S.X."/>
        </authorList>
    </citation>
    <scope>NUCLEOTIDE SEQUENCE [LARGE SCALE GENOMIC DNA]</scope>
    <source>
        <strain evidence="2">h7</strain>
    </source>
</reference>
<protein>
    <submittedName>
        <fullName evidence="1">Uncharacterized protein</fullName>
    </submittedName>
</protein>